<dbReference type="AlphaFoldDB" id="A0A652LA27"/>
<protein>
    <recommendedName>
        <fullName evidence="2">Transposase</fullName>
    </recommendedName>
</protein>
<organism evidence="1">
    <name type="scientific">Streptomyces sp. gb1(2016)</name>
    <dbReference type="NCBI Taxonomy" id="1828321"/>
    <lineage>
        <taxon>Bacteria</taxon>
        <taxon>Bacillati</taxon>
        <taxon>Actinomycetota</taxon>
        <taxon>Actinomycetes</taxon>
        <taxon>Kitasatosporales</taxon>
        <taxon>Streptomycetaceae</taxon>
        <taxon>Streptomyces</taxon>
    </lineage>
</organism>
<dbReference type="EMBL" id="RDBM01000020">
    <property type="protein sequence ID" value="TXS32953.1"/>
    <property type="molecule type" value="Genomic_DNA"/>
</dbReference>
<sequence>MNCGHRRAVVACSGQRLPVQPKVPNRHALGSILVVLHTGIQWEHLPQDLGVGSGIACRRQHAI</sequence>
<gene>
    <name evidence="1" type="ORF">EAO74_05165</name>
</gene>
<name>A0A652LA27_9ACTN</name>
<comment type="caution">
    <text evidence="1">The sequence shown here is derived from an EMBL/GenBank/DDBJ whole genome shotgun (WGS) entry which is preliminary data.</text>
</comment>
<reference evidence="1" key="1">
    <citation type="submission" date="2018-10" db="EMBL/GenBank/DDBJ databases">
        <authorList>
            <person name="Hariharan J."/>
            <person name="Choudoir M.J."/>
            <person name="Diebold P."/>
            <person name="Panke-Buisse K."/>
            <person name="Campbell A.N."/>
            <person name="Buckley D.H."/>
        </authorList>
    </citation>
    <scope>NUCLEOTIDE SEQUENCE</scope>
    <source>
        <strain evidence="1">Gb1</strain>
    </source>
</reference>
<evidence type="ECO:0000313" key="1">
    <source>
        <dbReference type="EMBL" id="TXS32953.1"/>
    </source>
</evidence>
<accession>A0A652LA27</accession>
<proteinExistence type="predicted"/>
<evidence type="ECO:0008006" key="2">
    <source>
        <dbReference type="Google" id="ProtNLM"/>
    </source>
</evidence>